<dbReference type="RefSeq" id="WP_062444432.1">
    <property type="nucleotide sequence ID" value="NZ_BMCJ01000001.1"/>
</dbReference>
<gene>
    <name evidence="2" type="ORF">GCM10007216_01790</name>
</gene>
<accession>A0ABQ1NF45</accession>
<dbReference type="Gene3D" id="2.40.320.10">
    <property type="entry name" value="Hypothetical Protein Pfu-838710-001"/>
    <property type="match status" value="1"/>
</dbReference>
<dbReference type="InterPro" id="IPR033469">
    <property type="entry name" value="CYTH-like_dom_sf"/>
</dbReference>
<evidence type="ECO:0000259" key="1">
    <source>
        <dbReference type="PROSITE" id="PS51707"/>
    </source>
</evidence>
<protein>
    <submittedName>
        <fullName evidence="2">CYTH domain-containing protein</fullName>
    </submittedName>
</protein>
<dbReference type="Proteomes" id="UP000619534">
    <property type="component" value="Unassembled WGS sequence"/>
</dbReference>
<dbReference type="SUPFAM" id="SSF55154">
    <property type="entry name" value="CYTH-like phosphatases"/>
    <property type="match status" value="1"/>
</dbReference>
<comment type="caution">
    <text evidence="2">The sequence shown here is derived from an EMBL/GenBank/DDBJ whole genome shotgun (WGS) entry which is preliminary data.</text>
</comment>
<dbReference type="EMBL" id="BMCJ01000001">
    <property type="protein sequence ID" value="GGC74816.1"/>
    <property type="molecule type" value="Genomic_DNA"/>
</dbReference>
<dbReference type="InterPro" id="IPR023577">
    <property type="entry name" value="CYTH_domain"/>
</dbReference>
<proteinExistence type="predicted"/>
<feature type="domain" description="CYTH" evidence="1">
    <location>
        <begin position="4"/>
        <end position="190"/>
    </location>
</feature>
<dbReference type="SMART" id="SM01118">
    <property type="entry name" value="CYTH"/>
    <property type="match status" value="1"/>
</dbReference>
<dbReference type="PROSITE" id="PS51707">
    <property type="entry name" value="CYTH"/>
    <property type="match status" value="1"/>
</dbReference>
<reference evidence="3" key="1">
    <citation type="journal article" date="2019" name="Int. J. Syst. Evol. Microbiol.">
        <title>The Global Catalogue of Microorganisms (GCM) 10K type strain sequencing project: providing services to taxonomists for standard genome sequencing and annotation.</title>
        <authorList>
            <consortium name="The Broad Institute Genomics Platform"/>
            <consortium name="The Broad Institute Genome Sequencing Center for Infectious Disease"/>
            <person name="Wu L."/>
            <person name="Ma J."/>
        </authorList>
    </citation>
    <scope>NUCLEOTIDE SEQUENCE [LARGE SCALE GENOMIC DNA]</scope>
    <source>
        <strain evidence="3">CCM 7282</strain>
    </source>
</reference>
<dbReference type="PIRSF" id="PIRSF012526">
    <property type="entry name" value="CYTH_UCP012526"/>
    <property type="match status" value="1"/>
</dbReference>
<dbReference type="CDD" id="cd07762">
    <property type="entry name" value="CYTH-like_Pase_1"/>
    <property type="match status" value="1"/>
</dbReference>
<evidence type="ECO:0000313" key="2">
    <source>
        <dbReference type="EMBL" id="GGC74816.1"/>
    </source>
</evidence>
<keyword evidence="3" id="KW-1185">Reference proteome</keyword>
<dbReference type="Pfam" id="PF01928">
    <property type="entry name" value="CYTH"/>
    <property type="match status" value="1"/>
</dbReference>
<dbReference type="InterPro" id="IPR009195">
    <property type="entry name" value="Uncharacterised_YjbK"/>
</dbReference>
<name>A0ABQ1NF45_9BACI</name>
<evidence type="ECO:0000313" key="3">
    <source>
        <dbReference type="Proteomes" id="UP000619534"/>
    </source>
</evidence>
<organism evidence="2 3">
    <name type="scientific">Thalassobacillus devorans</name>
    <dbReference type="NCBI Taxonomy" id="279813"/>
    <lineage>
        <taxon>Bacteria</taxon>
        <taxon>Bacillati</taxon>
        <taxon>Bacillota</taxon>
        <taxon>Bacilli</taxon>
        <taxon>Bacillales</taxon>
        <taxon>Bacillaceae</taxon>
        <taxon>Thalassobacillus</taxon>
    </lineage>
</organism>
<sequence length="190" mass="22266">MNQEIEIEFKNILTKEEFDRLKNTLPFEKAKVQKQTNHYFETENFDLKQSGAALRIREKNGGYTLTLKQPHPDGLLETHATLTTNDCESWISGTPIAKENVFHQLQELDINPDDLNYQGALKTNRQEIRYLDTLLVLDHSLYHGTEDYELELEATDRAHGEKVFHQLLTDHEIPERETDNKIKRFFQARP</sequence>